<organism evidence="1 2">
    <name type="scientific">Fukomys damarensis</name>
    <name type="common">Damaraland mole rat</name>
    <name type="synonym">Cryptomys damarensis</name>
    <dbReference type="NCBI Taxonomy" id="885580"/>
    <lineage>
        <taxon>Eukaryota</taxon>
        <taxon>Metazoa</taxon>
        <taxon>Chordata</taxon>
        <taxon>Craniata</taxon>
        <taxon>Vertebrata</taxon>
        <taxon>Euteleostomi</taxon>
        <taxon>Mammalia</taxon>
        <taxon>Eutheria</taxon>
        <taxon>Euarchontoglires</taxon>
        <taxon>Glires</taxon>
        <taxon>Rodentia</taxon>
        <taxon>Hystricomorpha</taxon>
        <taxon>Bathyergidae</taxon>
        <taxon>Fukomys</taxon>
    </lineage>
</organism>
<reference evidence="1 2" key="1">
    <citation type="submission" date="2013-11" db="EMBL/GenBank/DDBJ databases">
        <title>The Damaraland mole rat (Fukomys damarensis) genome and evolution of African mole rats.</title>
        <authorList>
            <person name="Gladyshev V.N."/>
            <person name="Fang X."/>
        </authorList>
    </citation>
    <scope>NUCLEOTIDE SEQUENCE [LARGE SCALE GENOMIC DNA]</scope>
    <source>
        <tissue evidence="1">Liver</tissue>
    </source>
</reference>
<protein>
    <submittedName>
        <fullName evidence="1">Uncharacterized protein</fullName>
    </submittedName>
</protein>
<proteinExistence type="predicted"/>
<name>A0A091E1S1_FUKDA</name>
<gene>
    <name evidence="1" type="ORF">H920_01956</name>
</gene>
<dbReference type="AlphaFoldDB" id="A0A091E1S1"/>
<accession>A0A091E1S1</accession>
<evidence type="ECO:0000313" key="2">
    <source>
        <dbReference type="Proteomes" id="UP000028990"/>
    </source>
</evidence>
<dbReference type="Proteomes" id="UP000028990">
    <property type="component" value="Unassembled WGS sequence"/>
</dbReference>
<sequence length="79" mass="8242">MSSELRWQQLSGQHRDTVTALLRVVPGLAPQCPHPIPTTSSPHPGCILSSQPRGSTLTAAQLCGGQQVGPAVASALRSF</sequence>
<keyword evidence="2" id="KW-1185">Reference proteome</keyword>
<evidence type="ECO:0000313" key="1">
    <source>
        <dbReference type="EMBL" id="KFO36638.1"/>
    </source>
</evidence>
<dbReference type="EMBL" id="KN121333">
    <property type="protein sequence ID" value="KFO36638.1"/>
    <property type="molecule type" value="Genomic_DNA"/>
</dbReference>